<dbReference type="Proteomes" id="UP000664048">
    <property type="component" value="Unassembled WGS sequence"/>
</dbReference>
<evidence type="ECO:0000256" key="1">
    <source>
        <dbReference type="ARBA" id="ARBA00004651"/>
    </source>
</evidence>
<dbReference type="EMBL" id="JAENIB010000012">
    <property type="protein sequence ID" value="MBK1933162.1"/>
    <property type="molecule type" value="Genomic_DNA"/>
</dbReference>
<proteinExistence type="predicted"/>
<comment type="subcellular location">
    <subcellularLocation>
        <location evidence="1">Cell membrane</location>
        <topology evidence="1">Multi-pass membrane protein</topology>
    </subcellularLocation>
</comment>
<dbReference type="InterPro" id="IPR018076">
    <property type="entry name" value="T2SS_GspF_dom"/>
</dbReference>
<evidence type="ECO:0000256" key="5">
    <source>
        <dbReference type="ARBA" id="ARBA00023136"/>
    </source>
</evidence>
<evidence type="ECO:0000313" key="12">
    <source>
        <dbReference type="Proteomes" id="UP000664048"/>
    </source>
</evidence>
<gene>
    <name evidence="9" type="ORF">J4M89_18590</name>
    <name evidence="8" type="ORF">JIN94_25045</name>
    <name evidence="10" type="ORF">LXE91_34800</name>
</gene>
<evidence type="ECO:0000256" key="6">
    <source>
        <dbReference type="SAM" id="Phobius"/>
    </source>
</evidence>
<feature type="transmembrane region" description="Helical" evidence="6">
    <location>
        <begin position="288"/>
        <end position="314"/>
    </location>
</feature>
<organism evidence="8 11">
    <name type="scientific">Burkholderia contaminans</name>
    <dbReference type="NCBI Taxonomy" id="488447"/>
    <lineage>
        <taxon>Bacteria</taxon>
        <taxon>Pseudomonadati</taxon>
        <taxon>Pseudomonadota</taxon>
        <taxon>Betaproteobacteria</taxon>
        <taxon>Burkholderiales</taxon>
        <taxon>Burkholderiaceae</taxon>
        <taxon>Burkholderia</taxon>
        <taxon>Burkholderia cepacia complex</taxon>
    </lineage>
</organism>
<feature type="transmembrane region" description="Helical" evidence="6">
    <location>
        <begin position="6"/>
        <end position="31"/>
    </location>
</feature>
<feature type="domain" description="Type II secretion system protein GspF" evidence="7">
    <location>
        <begin position="181"/>
        <end position="309"/>
    </location>
</feature>
<dbReference type="GeneID" id="93195078"/>
<keyword evidence="5 6" id="KW-0472">Membrane</keyword>
<dbReference type="Proteomes" id="UP001220209">
    <property type="component" value="Chromosome 3"/>
</dbReference>
<dbReference type="GO" id="GO:0005886">
    <property type="term" value="C:plasma membrane"/>
    <property type="evidence" value="ECO:0007669"/>
    <property type="project" value="UniProtKB-SubCell"/>
</dbReference>
<evidence type="ECO:0000313" key="13">
    <source>
        <dbReference type="Proteomes" id="UP001220209"/>
    </source>
</evidence>
<evidence type="ECO:0000256" key="3">
    <source>
        <dbReference type="ARBA" id="ARBA00022692"/>
    </source>
</evidence>
<evidence type="ECO:0000256" key="2">
    <source>
        <dbReference type="ARBA" id="ARBA00022475"/>
    </source>
</evidence>
<dbReference type="Proteomes" id="UP000611459">
    <property type="component" value="Unassembled WGS sequence"/>
</dbReference>
<dbReference type="PANTHER" id="PTHR35007">
    <property type="entry name" value="INTEGRAL MEMBRANE PROTEIN-RELATED"/>
    <property type="match status" value="1"/>
</dbReference>
<evidence type="ECO:0000313" key="11">
    <source>
        <dbReference type="Proteomes" id="UP000611459"/>
    </source>
</evidence>
<evidence type="ECO:0000313" key="9">
    <source>
        <dbReference type="EMBL" id="MBO1831384.1"/>
    </source>
</evidence>
<dbReference type="EMBL" id="JAGEMX010000005">
    <property type="protein sequence ID" value="MBO1831384.1"/>
    <property type="molecule type" value="Genomic_DNA"/>
</dbReference>
<reference evidence="10 13" key="3">
    <citation type="submission" date="2021-12" db="EMBL/GenBank/DDBJ databases">
        <title>Genomic and phenotypic characterization of three Burkholderia contaminans isolates recovered from different sources.</title>
        <authorList>
            <person name="Lopez De Volder A."/>
            <person name="Fan Y."/>
            <person name="Nunvar J."/>
            <person name="Herrera T."/>
            <person name="Timp W."/>
            <person name="Degrossi J."/>
        </authorList>
    </citation>
    <scope>NUCLEOTIDE SEQUENCE [LARGE SCALE GENOMIC DNA]</scope>
    <source>
        <strain evidence="10 13">LMG 23361</strain>
    </source>
</reference>
<dbReference type="AlphaFoldDB" id="A0A1E3FH26"/>
<keyword evidence="12" id="KW-1185">Reference proteome</keyword>
<protein>
    <submittedName>
        <fullName evidence="8">Type II secretion system F family protein</fullName>
    </submittedName>
</protein>
<dbReference type="PANTHER" id="PTHR35007:SF2">
    <property type="entry name" value="PILUS ASSEMBLE PROTEIN"/>
    <property type="match status" value="1"/>
</dbReference>
<evidence type="ECO:0000259" key="7">
    <source>
        <dbReference type="Pfam" id="PF00482"/>
    </source>
</evidence>
<feature type="transmembrane region" description="Helical" evidence="6">
    <location>
        <begin position="109"/>
        <end position="129"/>
    </location>
</feature>
<dbReference type="EMBL" id="CP090642">
    <property type="protein sequence ID" value="WFN23110.1"/>
    <property type="molecule type" value="Genomic_DNA"/>
</dbReference>
<name>A0A1E3FH26_9BURK</name>
<reference evidence="9 12" key="2">
    <citation type="submission" date="2021-03" db="EMBL/GenBank/DDBJ databases">
        <title>Clinical course, treatment and visual outcome of an outbreak of Burkholderia contaminans endophthalmitis following cataract surgery.</title>
        <authorList>
            <person name="Lind C."/>
            <person name="Olsen K."/>
            <person name="Angelsen N.K."/>
            <person name="Krefting E.A."/>
            <person name="Fossen K."/>
            <person name="Gravningen K."/>
            <person name="Depoorter E."/>
            <person name="Vandamme P."/>
            <person name="Bertelsen G."/>
        </authorList>
    </citation>
    <scope>NUCLEOTIDE SEQUENCE [LARGE SCALE GENOMIC DNA]</scope>
    <source>
        <strain evidence="9 12">51242556</strain>
    </source>
</reference>
<accession>A0A1E3FH26</accession>
<sequence length="329" mass="35509">MQNLSVVQAVMLGGLFLFVAGGALVAMLLFAPRSIQRRIQQAGGAGMGATGAAGTAGTGDGDDLASRWVAKLVELSTPISKLSVPKEGWENSPLRIRLMNAGWRNQSAAALYFTAKTALALGLPCAALPVLITTSLGDERAILSVILVALAGIGYYIPNVVLSQRVKVRQRKIFEDFPDALDLLTVCVEAGLGLDAALMKVSEELRFSSEVVASELDLLLLEMRSGFTKETALRNLALRTGVEDIESFCAMLIQADRFGTSISESLRVLSDLLRTRRRMRAEERAAKIALKLLFPLIFCIFPALMMVLLGPAMIHVYRVLLPTFVGMSP</sequence>
<dbReference type="RefSeq" id="WP_039355515.1">
    <property type="nucleotide sequence ID" value="NZ_AP018359.1"/>
</dbReference>
<keyword evidence="4 6" id="KW-1133">Transmembrane helix</keyword>
<feature type="transmembrane region" description="Helical" evidence="6">
    <location>
        <begin position="141"/>
        <end position="162"/>
    </location>
</feature>
<keyword evidence="2" id="KW-1003">Cell membrane</keyword>
<evidence type="ECO:0000313" key="8">
    <source>
        <dbReference type="EMBL" id="MBK1933162.1"/>
    </source>
</evidence>
<keyword evidence="3 6" id="KW-0812">Transmembrane</keyword>
<dbReference type="OrthoDB" id="9810662at2"/>
<evidence type="ECO:0000313" key="10">
    <source>
        <dbReference type="EMBL" id="WFN23110.1"/>
    </source>
</evidence>
<dbReference type="Pfam" id="PF00482">
    <property type="entry name" value="T2SSF"/>
    <property type="match status" value="1"/>
</dbReference>
<reference evidence="8" key="1">
    <citation type="submission" date="2021-01" db="EMBL/GenBank/DDBJ databases">
        <title>Outbreak of Burkholderia contaminns endophthalmitis traced to a clinical ventilation system.</title>
        <authorList>
            <person name="Lipuma J."/>
            <person name="Spilker T."/>
            <person name="Kratholm J."/>
        </authorList>
    </citation>
    <scope>NUCLEOTIDE SEQUENCE</scope>
    <source>
        <strain evidence="8">HI4954</strain>
    </source>
</reference>
<evidence type="ECO:0000256" key="4">
    <source>
        <dbReference type="ARBA" id="ARBA00022989"/>
    </source>
</evidence>